<name>A0A9D2U9I4_9BURK</name>
<dbReference type="PANTHER" id="PTHR42924">
    <property type="entry name" value="EXONUCLEASE"/>
    <property type="match status" value="1"/>
</dbReference>
<dbReference type="NCBIfam" id="NF041577">
    <property type="entry name" value="nside_bi_sphtase"/>
    <property type="match status" value="1"/>
</dbReference>
<dbReference type="GO" id="GO:0035312">
    <property type="term" value="F:5'-3' DNA exonuclease activity"/>
    <property type="evidence" value="ECO:0007669"/>
    <property type="project" value="TreeGrafter"/>
</dbReference>
<reference evidence="2" key="2">
    <citation type="submission" date="2021-04" db="EMBL/GenBank/DDBJ databases">
        <authorList>
            <person name="Gilroy R."/>
        </authorList>
    </citation>
    <scope>NUCLEOTIDE SEQUENCE</scope>
    <source>
        <strain evidence="2">9264</strain>
    </source>
</reference>
<dbReference type="AlphaFoldDB" id="A0A9D2U9I4"/>
<dbReference type="InterPro" id="IPR049742">
    <property type="entry name" value="35NBP"/>
</dbReference>
<dbReference type="InterPro" id="IPR003141">
    <property type="entry name" value="Pol/His_phosphatase_N"/>
</dbReference>
<dbReference type="InterPro" id="IPR004013">
    <property type="entry name" value="PHP_dom"/>
</dbReference>
<sequence>MTRPSGLNVDLHSHSTASDGWLSPQAVAQRAADNGVQLWALTDHDELSGLPAARAAAESHGIQFISGVEVSVTWANRTVHIVGLNVDERNVALYDGLAYIRQGRIVRAQAIADKLEQLGIANAYDGALAYVSNPELISRTHFARFLVDKGYSPTINDVFKRYLGDGKPAYVPMQWATLDEAVTWITQAGGKAVIAHPGRYEFTDLQFEALFRHFKEAGGVGIEVITGSHRSDQYATYAQVARRFGFEVSCGSDFHGPGKGRLDIGCLPPTPADLATVWQDWLTT</sequence>
<feature type="domain" description="Polymerase/histidinol phosphatase N-terminal" evidence="1">
    <location>
        <begin position="9"/>
        <end position="74"/>
    </location>
</feature>
<evidence type="ECO:0000313" key="2">
    <source>
        <dbReference type="EMBL" id="HJD44358.1"/>
    </source>
</evidence>
<dbReference type="PANTHER" id="PTHR42924:SF3">
    <property type="entry name" value="POLYMERASE_HISTIDINOL PHOSPHATASE N-TERMINAL DOMAIN-CONTAINING PROTEIN"/>
    <property type="match status" value="1"/>
</dbReference>
<evidence type="ECO:0000313" key="3">
    <source>
        <dbReference type="Proteomes" id="UP000823889"/>
    </source>
</evidence>
<dbReference type="SUPFAM" id="SSF89550">
    <property type="entry name" value="PHP domain-like"/>
    <property type="match status" value="1"/>
</dbReference>
<gene>
    <name evidence="2" type="ORF">H9906_04925</name>
</gene>
<dbReference type="Proteomes" id="UP000823889">
    <property type="component" value="Unassembled WGS sequence"/>
</dbReference>
<proteinExistence type="predicted"/>
<dbReference type="InterPro" id="IPR016195">
    <property type="entry name" value="Pol/histidinol_Pase-like"/>
</dbReference>
<dbReference type="CDD" id="cd07438">
    <property type="entry name" value="PHP_HisPPase_AMP"/>
    <property type="match status" value="1"/>
</dbReference>
<dbReference type="InterPro" id="IPR052018">
    <property type="entry name" value="PHP_domain"/>
</dbReference>
<dbReference type="Gene3D" id="1.10.150.650">
    <property type="match status" value="1"/>
</dbReference>
<dbReference type="GO" id="GO:0004534">
    <property type="term" value="F:5'-3' RNA exonuclease activity"/>
    <property type="evidence" value="ECO:0007669"/>
    <property type="project" value="TreeGrafter"/>
</dbReference>
<organism evidence="2 3">
    <name type="scientific">Candidatus Paenalcaligenes intestinipullorum</name>
    <dbReference type="NCBI Taxonomy" id="2838718"/>
    <lineage>
        <taxon>Bacteria</taxon>
        <taxon>Pseudomonadati</taxon>
        <taxon>Pseudomonadota</taxon>
        <taxon>Betaproteobacteria</taxon>
        <taxon>Burkholderiales</taxon>
        <taxon>Alcaligenaceae</taxon>
        <taxon>Paenalcaligenes</taxon>
    </lineage>
</organism>
<accession>A0A9D2U9I4</accession>
<reference evidence="2" key="1">
    <citation type="journal article" date="2021" name="PeerJ">
        <title>Extensive microbial diversity within the chicken gut microbiome revealed by metagenomics and culture.</title>
        <authorList>
            <person name="Gilroy R."/>
            <person name="Ravi A."/>
            <person name="Getino M."/>
            <person name="Pursley I."/>
            <person name="Horton D.L."/>
            <person name="Alikhan N.F."/>
            <person name="Baker D."/>
            <person name="Gharbi K."/>
            <person name="Hall N."/>
            <person name="Watson M."/>
            <person name="Adriaenssens E.M."/>
            <person name="Foster-Nyarko E."/>
            <person name="Jarju S."/>
            <person name="Secka A."/>
            <person name="Antonio M."/>
            <person name="Oren A."/>
            <person name="Chaudhuri R.R."/>
            <person name="La Ragione R."/>
            <person name="Hildebrand F."/>
            <person name="Pallen M.J."/>
        </authorList>
    </citation>
    <scope>NUCLEOTIDE SEQUENCE</scope>
    <source>
        <strain evidence="2">9264</strain>
    </source>
</reference>
<dbReference type="Gene3D" id="3.20.20.140">
    <property type="entry name" value="Metal-dependent hydrolases"/>
    <property type="match status" value="1"/>
</dbReference>
<dbReference type="Pfam" id="PF02811">
    <property type="entry name" value="PHP"/>
    <property type="match status" value="1"/>
</dbReference>
<comment type="caution">
    <text evidence="2">The sequence shown here is derived from an EMBL/GenBank/DDBJ whole genome shotgun (WGS) entry which is preliminary data.</text>
</comment>
<dbReference type="EMBL" id="DWUQ01000099">
    <property type="protein sequence ID" value="HJD44358.1"/>
    <property type="molecule type" value="Genomic_DNA"/>
</dbReference>
<evidence type="ECO:0000259" key="1">
    <source>
        <dbReference type="SMART" id="SM00481"/>
    </source>
</evidence>
<dbReference type="SMART" id="SM00481">
    <property type="entry name" value="POLIIIAc"/>
    <property type="match status" value="1"/>
</dbReference>
<protein>
    <submittedName>
        <fullName evidence="2">PHP domain-containing protein</fullName>
    </submittedName>
</protein>